<dbReference type="CDD" id="cd04186">
    <property type="entry name" value="GT_2_like_c"/>
    <property type="match status" value="1"/>
</dbReference>
<comment type="similarity">
    <text evidence="1">Belongs to the glycosyltransferase 2 family.</text>
</comment>
<dbReference type="InterPro" id="IPR001173">
    <property type="entry name" value="Glyco_trans_2-like"/>
</dbReference>
<dbReference type="AlphaFoldDB" id="U2QE21"/>
<evidence type="ECO:0000256" key="1">
    <source>
        <dbReference type="ARBA" id="ARBA00006739"/>
    </source>
</evidence>
<protein>
    <submittedName>
        <fullName evidence="5">Glycosyltransferase, group 2 family protein</fullName>
        <ecNumber evidence="5">2.4.-.-</ecNumber>
    </submittedName>
</protein>
<name>U2QE21_9BACT</name>
<evidence type="ECO:0000259" key="4">
    <source>
        <dbReference type="Pfam" id="PF00535"/>
    </source>
</evidence>
<reference evidence="5 6" key="1">
    <citation type="submission" date="2013-08" db="EMBL/GenBank/DDBJ databases">
        <authorList>
            <person name="Durkin A.S."/>
            <person name="Haft D.R."/>
            <person name="McCorrison J."/>
            <person name="Torralba M."/>
            <person name="Gillis M."/>
            <person name="Haft D.H."/>
            <person name="Methe B."/>
            <person name="Sutton G."/>
            <person name="Nelson K.E."/>
        </authorList>
    </citation>
    <scope>NUCLEOTIDE SEQUENCE [LARGE SCALE GENOMIC DNA]</scope>
    <source>
        <strain evidence="5 6">F0067</strain>
    </source>
</reference>
<evidence type="ECO:0000313" key="5">
    <source>
        <dbReference type="EMBL" id="ERK39558.1"/>
    </source>
</evidence>
<evidence type="ECO:0000313" key="6">
    <source>
        <dbReference type="Proteomes" id="UP000016648"/>
    </source>
</evidence>
<organism evidence="5 6">
    <name type="scientific">Segatella baroniae F0067</name>
    <dbReference type="NCBI Taxonomy" id="1115809"/>
    <lineage>
        <taxon>Bacteria</taxon>
        <taxon>Pseudomonadati</taxon>
        <taxon>Bacteroidota</taxon>
        <taxon>Bacteroidia</taxon>
        <taxon>Bacteroidales</taxon>
        <taxon>Prevotellaceae</taxon>
        <taxon>Segatella</taxon>
    </lineage>
</organism>
<dbReference type="InterPro" id="IPR029044">
    <property type="entry name" value="Nucleotide-diphossugar_trans"/>
</dbReference>
<dbReference type="PANTHER" id="PTHR43179:SF12">
    <property type="entry name" value="GALACTOFURANOSYLTRANSFERASE GLFT2"/>
    <property type="match status" value="1"/>
</dbReference>
<dbReference type="SUPFAM" id="SSF53448">
    <property type="entry name" value="Nucleotide-diphospho-sugar transferases"/>
    <property type="match status" value="1"/>
</dbReference>
<feature type="domain" description="Glycosyltransferase 2-like" evidence="4">
    <location>
        <begin position="7"/>
        <end position="117"/>
    </location>
</feature>
<dbReference type="Proteomes" id="UP000016648">
    <property type="component" value="Unassembled WGS sequence"/>
</dbReference>
<evidence type="ECO:0000256" key="3">
    <source>
        <dbReference type="ARBA" id="ARBA00022679"/>
    </source>
</evidence>
<dbReference type="RefSeq" id="WP_021589491.1">
    <property type="nucleotide sequence ID" value="NZ_AWEY01000018.1"/>
</dbReference>
<keyword evidence="2 5" id="KW-0328">Glycosyltransferase</keyword>
<dbReference type="EC" id="2.4.-.-" evidence="5"/>
<evidence type="ECO:0000256" key="2">
    <source>
        <dbReference type="ARBA" id="ARBA00022676"/>
    </source>
</evidence>
<proteinExistence type="inferred from homology"/>
<comment type="caution">
    <text evidence="5">The sequence shown here is derived from an EMBL/GenBank/DDBJ whole genome shotgun (WGS) entry which is preliminary data.</text>
</comment>
<dbReference type="EMBL" id="AWEY01000018">
    <property type="protein sequence ID" value="ERK39558.1"/>
    <property type="molecule type" value="Genomic_DNA"/>
</dbReference>
<dbReference type="PANTHER" id="PTHR43179">
    <property type="entry name" value="RHAMNOSYLTRANSFERASE WBBL"/>
    <property type="match status" value="1"/>
</dbReference>
<accession>U2QE21</accession>
<dbReference type="PATRIC" id="fig|1115809.3.peg.1118"/>
<sequence>MEKDIVIVILNWNGQKMMSEYLKNVEMYSRDEADIVVADNASTDDSLAYLRRAHPEVEIIEFDKNWGFAEGYNKALSRLRRYKYYILLNSDVKVTHHWLTPLAEFMDAHEEVAACQPKLLSMVEPDKFEYAGAAGGYLDKYGYPFCRGRIFDSVEPDGGQYDQNANILWATGACLMVRSNDYWQAGGLDARFFAHNEEIDFCWRLRLQGKKIYCITDSVVYHLGGGTLPKGNPMKTFLNFRNNLTMLYKNLPEKELKPVLQTRWFLDYLAAFETLLLNRNFKDFVAIFKARRAFKKWLPQFEKDRESIQRQAVETTLPERKPYSILWQYYANKIRVYSGLPE</sequence>
<dbReference type="GO" id="GO:0016757">
    <property type="term" value="F:glycosyltransferase activity"/>
    <property type="evidence" value="ECO:0007669"/>
    <property type="project" value="UniProtKB-KW"/>
</dbReference>
<gene>
    <name evidence="5" type="ORF">HMPREF9135_2021</name>
</gene>
<keyword evidence="6" id="KW-1185">Reference proteome</keyword>
<dbReference type="Pfam" id="PF00535">
    <property type="entry name" value="Glycos_transf_2"/>
    <property type="match status" value="1"/>
</dbReference>
<dbReference type="Gene3D" id="3.90.550.10">
    <property type="entry name" value="Spore Coat Polysaccharide Biosynthesis Protein SpsA, Chain A"/>
    <property type="match status" value="1"/>
</dbReference>
<keyword evidence="3 5" id="KW-0808">Transferase</keyword>